<protein>
    <submittedName>
        <fullName evidence="3">Methenyltetrahydrofolate cyclohydrolase</fullName>
    </submittedName>
</protein>
<keyword evidence="1" id="KW-0175">Coiled coil</keyword>
<dbReference type="SUPFAM" id="SSF101262">
    <property type="entry name" value="Methenyltetrahydrofolate cyclohydrolase-like"/>
    <property type="match status" value="1"/>
</dbReference>
<name>B7IDU0_THEAB</name>
<evidence type="ECO:0000313" key="4">
    <source>
        <dbReference type="Proteomes" id="UP000002453"/>
    </source>
</evidence>
<evidence type="ECO:0000256" key="1">
    <source>
        <dbReference type="SAM" id="Coils"/>
    </source>
</evidence>
<proteinExistence type="predicted"/>
<sequence length="207" mass="23298">MNVERTTLKEFCDMVADKTPTPGGGAVGAIVAALAAALNQMVANLTIGKKKYADFEEVMEEVLENMNYSREKLQQLAYDDIKAFNKVMEAIKIPKDDPTRSEKLQKALKEAADIPFELAREARNVLKFSQVTSKHGNKNAISDAYSSAELAYAAFRIGMYNVLINLSSIKDEEFVRKYKEELEELKNEVEGIYKSIRELVKENGFEI</sequence>
<dbReference type="RefSeq" id="WP_012580375.1">
    <property type="nucleotide sequence ID" value="NC_011653.1"/>
</dbReference>
<reference evidence="3 4" key="1">
    <citation type="journal article" date="2009" name="J. Bacteriol.">
        <title>The genome of Thermosipho africanus TCF52B: lateral genetic connections to the Firmicutes and Archaea.</title>
        <authorList>
            <person name="Nesboe C.L."/>
            <person name="Bapteste E."/>
            <person name="Curtis B."/>
            <person name="Dahle H."/>
            <person name="Lopez P."/>
            <person name="Macleod D."/>
            <person name="Dlutek M."/>
            <person name="Bowman S."/>
            <person name="Zhaxybayeva O."/>
            <person name="Birkeland N.-K."/>
            <person name="Doolittle W.F."/>
        </authorList>
    </citation>
    <scope>NUCLEOTIDE SEQUENCE [LARGE SCALE GENOMIC DNA]</scope>
    <source>
        <strain evidence="3 4">TCF52B</strain>
    </source>
</reference>
<dbReference type="AlphaFoldDB" id="B7IDU0"/>
<feature type="domain" description="Cyclodeaminase/cyclohydrolase" evidence="2">
    <location>
        <begin position="7"/>
        <end position="183"/>
    </location>
</feature>
<dbReference type="GO" id="GO:0016787">
    <property type="term" value="F:hydrolase activity"/>
    <property type="evidence" value="ECO:0007669"/>
    <property type="project" value="UniProtKB-KW"/>
</dbReference>
<organism evidence="3 4">
    <name type="scientific">Thermosipho africanus (strain TCF52B)</name>
    <dbReference type="NCBI Taxonomy" id="484019"/>
    <lineage>
        <taxon>Bacteria</taxon>
        <taxon>Thermotogati</taxon>
        <taxon>Thermotogota</taxon>
        <taxon>Thermotogae</taxon>
        <taxon>Thermotogales</taxon>
        <taxon>Fervidobacteriaceae</taxon>
        <taxon>Thermosipho</taxon>
    </lineage>
</organism>
<dbReference type="InterPro" id="IPR036178">
    <property type="entry name" value="Formintransfe-cycloase-like_sf"/>
</dbReference>
<dbReference type="Pfam" id="PF04961">
    <property type="entry name" value="FTCD_C"/>
    <property type="match status" value="1"/>
</dbReference>
<dbReference type="KEGG" id="taf:THA_1732"/>
<dbReference type="eggNOG" id="COG3404">
    <property type="taxonomic scope" value="Bacteria"/>
</dbReference>
<dbReference type="HOGENOM" id="CLU_088419_1_0_0"/>
<gene>
    <name evidence="3" type="ordered locus">THA_1732</name>
</gene>
<dbReference type="EMBL" id="CP001185">
    <property type="protein sequence ID" value="ACJ76167.1"/>
    <property type="molecule type" value="Genomic_DNA"/>
</dbReference>
<dbReference type="Proteomes" id="UP000002453">
    <property type="component" value="Chromosome"/>
</dbReference>
<dbReference type="Gene3D" id="1.20.120.680">
    <property type="entry name" value="Formiminotetrahydrofolate cyclodeaminase monomer, up-and-down helical bundle"/>
    <property type="match status" value="1"/>
</dbReference>
<evidence type="ECO:0000313" key="3">
    <source>
        <dbReference type="EMBL" id="ACJ76167.1"/>
    </source>
</evidence>
<keyword evidence="4" id="KW-1185">Reference proteome</keyword>
<feature type="coiled-coil region" evidence="1">
    <location>
        <begin position="168"/>
        <end position="202"/>
    </location>
</feature>
<keyword evidence="3" id="KW-0378">Hydrolase</keyword>
<dbReference type="STRING" id="484019.THA_1732"/>
<evidence type="ECO:0000259" key="2">
    <source>
        <dbReference type="Pfam" id="PF04961"/>
    </source>
</evidence>
<dbReference type="OrthoDB" id="7959174at2"/>
<dbReference type="InterPro" id="IPR007044">
    <property type="entry name" value="Cyclodeamin/CycHdrlase"/>
</dbReference>
<accession>B7IDU0</accession>